<keyword evidence="3" id="KW-0479">Metal-binding</keyword>
<evidence type="ECO:0000256" key="3">
    <source>
        <dbReference type="ARBA" id="ARBA00022723"/>
    </source>
</evidence>
<keyword evidence="6" id="KW-0106">Calcium</keyword>
<reference evidence="9" key="1">
    <citation type="journal article" date="2014" name="Int. J. Syst. Evol. Microbiol.">
        <title>Complete genome sequence of Corynebacterium casei LMG S-19264T (=DSM 44701T), isolated from a smear-ripened cheese.</title>
        <authorList>
            <consortium name="US DOE Joint Genome Institute (JGI-PGF)"/>
            <person name="Walter F."/>
            <person name="Albersmeier A."/>
            <person name="Kalinowski J."/>
            <person name="Ruckert C."/>
        </authorList>
    </citation>
    <scope>NUCLEOTIDE SEQUENCE</scope>
    <source>
        <strain evidence="9">VKM B-1606</strain>
    </source>
</reference>
<sequence length="275" mass="28635">MSAGIGIEVLLPRHDGWNRRIRAYGNSGWSGTPQASLSLVAGDDLHAAAAGKGFVVATSDNGHAGSVIDPSFAMTPDGGVNTVGWKDFSERSLHEVAQKTKALTKLYYGRPHEFAYWDGFSTGGRQGLKITQAFPDDFDGVLVGAPAINWNRYHTAGLYAQIAMKQDLGALIASEKLTAANKAVIKACGGAELGFLIDPLSCRYDATQDAAILCKEPASGGAQACLTKAEAAVINKIWYGQTLDGSAPAPAVDNGATSFSRTRSGPGSAGCATPT</sequence>
<proteinExistence type="inferred from homology"/>
<reference evidence="9" key="3">
    <citation type="submission" date="2023-01" db="EMBL/GenBank/DDBJ databases">
        <authorList>
            <person name="Sun Q."/>
            <person name="Evtushenko L."/>
        </authorList>
    </citation>
    <scope>NUCLEOTIDE SEQUENCE</scope>
    <source>
        <strain evidence="9">VKM B-1606</strain>
    </source>
</reference>
<evidence type="ECO:0000313" key="9">
    <source>
        <dbReference type="EMBL" id="GLK54492.1"/>
    </source>
</evidence>
<comment type="similarity">
    <text evidence="1">Belongs to the tannase family.</text>
</comment>
<evidence type="ECO:0008006" key="13">
    <source>
        <dbReference type="Google" id="ProtNLM"/>
    </source>
</evidence>
<evidence type="ECO:0000256" key="8">
    <source>
        <dbReference type="SAM" id="MobiDB-lite"/>
    </source>
</evidence>
<dbReference type="EMBL" id="JAFBCY010000002">
    <property type="protein sequence ID" value="MBM7851436.1"/>
    <property type="molecule type" value="Genomic_DNA"/>
</dbReference>
<dbReference type="Proteomes" id="UP000758856">
    <property type="component" value="Unassembled WGS sequence"/>
</dbReference>
<keyword evidence="4" id="KW-0732">Signal</keyword>
<dbReference type="Pfam" id="PF07519">
    <property type="entry name" value="Tannase"/>
    <property type="match status" value="1"/>
</dbReference>
<dbReference type="InterPro" id="IPR011118">
    <property type="entry name" value="Tannase/feruloyl_esterase"/>
</dbReference>
<dbReference type="PANTHER" id="PTHR33938:SF15">
    <property type="entry name" value="FERULOYL ESTERASE B-RELATED"/>
    <property type="match status" value="1"/>
</dbReference>
<evidence type="ECO:0000256" key="5">
    <source>
        <dbReference type="ARBA" id="ARBA00022801"/>
    </source>
</evidence>
<evidence type="ECO:0000256" key="1">
    <source>
        <dbReference type="ARBA" id="ARBA00006249"/>
    </source>
</evidence>
<comment type="caution">
    <text evidence="9">The sequence shown here is derived from an EMBL/GenBank/DDBJ whole genome shotgun (WGS) entry which is preliminary data.</text>
</comment>
<keyword evidence="7" id="KW-1015">Disulfide bond</keyword>
<keyword evidence="11" id="KW-1185">Reference proteome</keyword>
<feature type="compositionally biased region" description="Polar residues" evidence="8">
    <location>
        <begin position="255"/>
        <end position="265"/>
    </location>
</feature>
<dbReference type="PANTHER" id="PTHR33938">
    <property type="entry name" value="FERULOYL ESTERASE B-RELATED"/>
    <property type="match status" value="1"/>
</dbReference>
<dbReference type="GO" id="GO:0052689">
    <property type="term" value="F:carboxylic ester hydrolase activity"/>
    <property type="evidence" value="ECO:0007669"/>
    <property type="project" value="UniProtKB-KW"/>
</dbReference>
<feature type="region of interest" description="Disordered" evidence="8">
    <location>
        <begin position="254"/>
        <end position="275"/>
    </location>
</feature>
<evidence type="ECO:0000256" key="2">
    <source>
        <dbReference type="ARBA" id="ARBA00022487"/>
    </source>
</evidence>
<dbReference type="SUPFAM" id="SSF53474">
    <property type="entry name" value="alpha/beta-Hydrolases"/>
    <property type="match status" value="1"/>
</dbReference>
<dbReference type="EMBL" id="BSFF01000001">
    <property type="protein sequence ID" value="GLK54492.1"/>
    <property type="molecule type" value="Genomic_DNA"/>
</dbReference>
<dbReference type="InterPro" id="IPR029058">
    <property type="entry name" value="AB_hydrolase_fold"/>
</dbReference>
<accession>A0A9W6MQR6</accession>
<keyword evidence="2" id="KW-0719">Serine esterase</keyword>
<dbReference type="GO" id="GO:0046872">
    <property type="term" value="F:metal ion binding"/>
    <property type="evidence" value="ECO:0007669"/>
    <property type="project" value="UniProtKB-KW"/>
</dbReference>
<dbReference type="RefSeq" id="WP_204949867.1">
    <property type="nucleotide sequence ID" value="NZ_BSFF01000001.1"/>
</dbReference>
<reference evidence="10 11" key="2">
    <citation type="submission" date="2021-01" db="EMBL/GenBank/DDBJ databases">
        <title>Genomic Encyclopedia of Type Strains, Phase IV (KMG-IV): sequencing the most valuable type-strain genomes for metagenomic binning, comparative biology and taxonomic classification.</title>
        <authorList>
            <person name="Goeker M."/>
        </authorList>
    </citation>
    <scope>NUCLEOTIDE SEQUENCE [LARGE SCALE GENOMIC DNA]</scope>
    <source>
        <strain evidence="10 11">DSM 6130</strain>
    </source>
</reference>
<evidence type="ECO:0000313" key="11">
    <source>
        <dbReference type="Proteomes" id="UP000758856"/>
    </source>
</evidence>
<protein>
    <recommendedName>
        <fullName evidence="13">Feruloyl esterase</fullName>
    </recommendedName>
</protein>
<keyword evidence="5" id="KW-0378">Hydrolase</keyword>
<dbReference type="Proteomes" id="UP001143400">
    <property type="component" value="Unassembled WGS sequence"/>
</dbReference>
<evidence type="ECO:0000256" key="6">
    <source>
        <dbReference type="ARBA" id="ARBA00022837"/>
    </source>
</evidence>
<organism evidence="9 12">
    <name type="scientific">Methylopila capsulata</name>
    <dbReference type="NCBI Taxonomy" id="61654"/>
    <lineage>
        <taxon>Bacteria</taxon>
        <taxon>Pseudomonadati</taxon>
        <taxon>Pseudomonadota</taxon>
        <taxon>Alphaproteobacteria</taxon>
        <taxon>Hyphomicrobiales</taxon>
        <taxon>Methylopilaceae</taxon>
        <taxon>Methylopila</taxon>
    </lineage>
</organism>
<gene>
    <name evidence="9" type="ORF">GCM10008170_05110</name>
    <name evidence="10" type="ORF">JOD31_001661</name>
</gene>
<dbReference type="Gene3D" id="3.40.50.1820">
    <property type="entry name" value="alpha/beta hydrolase"/>
    <property type="match status" value="1"/>
</dbReference>
<evidence type="ECO:0000256" key="7">
    <source>
        <dbReference type="ARBA" id="ARBA00023157"/>
    </source>
</evidence>
<evidence type="ECO:0000256" key="4">
    <source>
        <dbReference type="ARBA" id="ARBA00022729"/>
    </source>
</evidence>
<evidence type="ECO:0000313" key="10">
    <source>
        <dbReference type="EMBL" id="MBM7851436.1"/>
    </source>
</evidence>
<dbReference type="AlphaFoldDB" id="A0A9W6MQR6"/>
<evidence type="ECO:0000313" key="12">
    <source>
        <dbReference type="Proteomes" id="UP001143400"/>
    </source>
</evidence>
<name>A0A9W6MQR6_9HYPH</name>